<feature type="transmembrane region" description="Helical" evidence="1">
    <location>
        <begin position="42"/>
        <end position="66"/>
    </location>
</feature>
<evidence type="ECO:0008006" key="4">
    <source>
        <dbReference type="Google" id="ProtNLM"/>
    </source>
</evidence>
<reference evidence="2 3" key="1">
    <citation type="journal article" date="2022" name="Nat. Ecol. Evol.">
        <title>A masculinizing supergene underlies an exaggerated male reproductive morph in a spider.</title>
        <authorList>
            <person name="Hendrickx F."/>
            <person name="De Corte Z."/>
            <person name="Sonet G."/>
            <person name="Van Belleghem S.M."/>
            <person name="Kostlbacher S."/>
            <person name="Vangestel C."/>
        </authorList>
    </citation>
    <scope>NUCLEOTIDE SEQUENCE [LARGE SCALE GENOMIC DNA]</scope>
    <source>
        <strain evidence="2">W744_W776</strain>
    </source>
</reference>
<evidence type="ECO:0000256" key="1">
    <source>
        <dbReference type="SAM" id="Phobius"/>
    </source>
</evidence>
<evidence type="ECO:0000313" key="3">
    <source>
        <dbReference type="Proteomes" id="UP000827092"/>
    </source>
</evidence>
<name>A0AAV6V280_9ARAC</name>
<gene>
    <name evidence="2" type="ORF">JTE90_001443</name>
</gene>
<keyword evidence="1" id="KW-0812">Transmembrane</keyword>
<comment type="caution">
    <text evidence="2">The sequence shown here is derived from an EMBL/GenBank/DDBJ whole genome shotgun (WGS) entry which is preliminary data.</text>
</comment>
<keyword evidence="1" id="KW-0472">Membrane</keyword>
<proteinExistence type="predicted"/>
<dbReference type="AlphaFoldDB" id="A0AAV6V280"/>
<sequence>MAVVVMTTKHGAGTICAGGGEVMVILGGARARMLEGEEKRTLGVLVVFREWLAVLLFCGEVLFLMVCCT</sequence>
<keyword evidence="3" id="KW-1185">Reference proteome</keyword>
<organism evidence="2 3">
    <name type="scientific">Oedothorax gibbosus</name>
    <dbReference type="NCBI Taxonomy" id="931172"/>
    <lineage>
        <taxon>Eukaryota</taxon>
        <taxon>Metazoa</taxon>
        <taxon>Ecdysozoa</taxon>
        <taxon>Arthropoda</taxon>
        <taxon>Chelicerata</taxon>
        <taxon>Arachnida</taxon>
        <taxon>Araneae</taxon>
        <taxon>Araneomorphae</taxon>
        <taxon>Entelegynae</taxon>
        <taxon>Araneoidea</taxon>
        <taxon>Linyphiidae</taxon>
        <taxon>Erigoninae</taxon>
        <taxon>Oedothorax</taxon>
    </lineage>
</organism>
<evidence type="ECO:0000313" key="2">
    <source>
        <dbReference type="EMBL" id="KAG8189986.1"/>
    </source>
</evidence>
<dbReference type="Proteomes" id="UP000827092">
    <property type="component" value="Unassembled WGS sequence"/>
</dbReference>
<dbReference type="EMBL" id="JAFNEN010000198">
    <property type="protein sequence ID" value="KAG8189986.1"/>
    <property type="molecule type" value="Genomic_DNA"/>
</dbReference>
<protein>
    <recommendedName>
        <fullName evidence="4">NADH dehydrogenase subunit 6</fullName>
    </recommendedName>
</protein>
<accession>A0AAV6V280</accession>
<keyword evidence="1" id="KW-1133">Transmembrane helix</keyword>